<gene>
    <name evidence="2" type="ORF">PAXRUDRAFT_19815</name>
</gene>
<reference evidence="2 3" key="1">
    <citation type="submission" date="2014-04" db="EMBL/GenBank/DDBJ databases">
        <authorList>
            <consortium name="DOE Joint Genome Institute"/>
            <person name="Kuo A."/>
            <person name="Kohler A."/>
            <person name="Jargeat P."/>
            <person name="Nagy L.G."/>
            <person name="Floudas D."/>
            <person name="Copeland A."/>
            <person name="Barry K.W."/>
            <person name="Cichocki N."/>
            <person name="Veneault-Fourrey C."/>
            <person name="LaButti K."/>
            <person name="Lindquist E.A."/>
            <person name="Lipzen A."/>
            <person name="Lundell T."/>
            <person name="Morin E."/>
            <person name="Murat C."/>
            <person name="Sun H."/>
            <person name="Tunlid A."/>
            <person name="Henrissat B."/>
            <person name="Grigoriev I.V."/>
            <person name="Hibbett D.S."/>
            <person name="Martin F."/>
            <person name="Nordberg H.P."/>
            <person name="Cantor M.N."/>
            <person name="Hua S.X."/>
        </authorList>
    </citation>
    <scope>NUCLEOTIDE SEQUENCE [LARGE SCALE GENOMIC DNA]</scope>
    <source>
        <strain evidence="2 3">Ve08.2h10</strain>
    </source>
</reference>
<dbReference type="EMBL" id="KN828810">
    <property type="protein sequence ID" value="KIK74490.1"/>
    <property type="molecule type" value="Genomic_DNA"/>
</dbReference>
<sequence length="92" mass="9782">MSSSTNDLTKWSDEQLRENEDNDNELFEKKSAERGGRGEAESRGRGVEEGGGGGEGACRGGRMGAELSLGPVKGETAEGDGKWDCGVLQYIE</sequence>
<organism evidence="2 3">
    <name type="scientific">Paxillus rubicundulus Ve08.2h10</name>
    <dbReference type="NCBI Taxonomy" id="930991"/>
    <lineage>
        <taxon>Eukaryota</taxon>
        <taxon>Fungi</taxon>
        <taxon>Dikarya</taxon>
        <taxon>Basidiomycota</taxon>
        <taxon>Agaricomycotina</taxon>
        <taxon>Agaricomycetes</taxon>
        <taxon>Agaricomycetidae</taxon>
        <taxon>Boletales</taxon>
        <taxon>Paxilineae</taxon>
        <taxon>Paxillaceae</taxon>
        <taxon>Paxillus</taxon>
    </lineage>
</organism>
<feature type="compositionally biased region" description="Basic and acidic residues" evidence="1">
    <location>
        <begin position="10"/>
        <end position="19"/>
    </location>
</feature>
<feature type="compositionally biased region" description="Gly residues" evidence="1">
    <location>
        <begin position="49"/>
        <end position="63"/>
    </location>
</feature>
<name>A0A0D0DBA2_9AGAM</name>
<evidence type="ECO:0000313" key="3">
    <source>
        <dbReference type="Proteomes" id="UP000054538"/>
    </source>
</evidence>
<feature type="compositionally biased region" description="Basic and acidic residues" evidence="1">
    <location>
        <begin position="26"/>
        <end position="48"/>
    </location>
</feature>
<evidence type="ECO:0000313" key="2">
    <source>
        <dbReference type="EMBL" id="KIK74490.1"/>
    </source>
</evidence>
<dbReference type="AlphaFoldDB" id="A0A0D0DBA2"/>
<dbReference type="HOGENOM" id="CLU_2413940_0_0_1"/>
<dbReference type="InParanoid" id="A0A0D0DBA2"/>
<evidence type="ECO:0000256" key="1">
    <source>
        <dbReference type="SAM" id="MobiDB-lite"/>
    </source>
</evidence>
<protein>
    <submittedName>
        <fullName evidence="2">Uncharacterized protein</fullName>
    </submittedName>
</protein>
<proteinExistence type="predicted"/>
<keyword evidence="3" id="KW-1185">Reference proteome</keyword>
<reference evidence="3" key="2">
    <citation type="submission" date="2015-01" db="EMBL/GenBank/DDBJ databases">
        <title>Evolutionary Origins and Diversification of the Mycorrhizal Mutualists.</title>
        <authorList>
            <consortium name="DOE Joint Genome Institute"/>
            <consortium name="Mycorrhizal Genomics Consortium"/>
            <person name="Kohler A."/>
            <person name="Kuo A."/>
            <person name="Nagy L.G."/>
            <person name="Floudas D."/>
            <person name="Copeland A."/>
            <person name="Barry K.W."/>
            <person name="Cichocki N."/>
            <person name="Veneault-Fourrey C."/>
            <person name="LaButti K."/>
            <person name="Lindquist E.A."/>
            <person name="Lipzen A."/>
            <person name="Lundell T."/>
            <person name="Morin E."/>
            <person name="Murat C."/>
            <person name="Riley R."/>
            <person name="Ohm R."/>
            <person name="Sun H."/>
            <person name="Tunlid A."/>
            <person name="Henrissat B."/>
            <person name="Grigoriev I.V."/>
            <person name="Hibbett D.S."/>
            <person name="Martin F."/>
        </authorList>
    </citation>
    <scope>NUCLEOTIDE SEQUENCE [LARGE SCALE GENOMIC DNA]</scope>
    <source>
        <strain evidence="3">Ve08.2h10</strain>
    </source>
</reference>
<feature type="region of interest" description="Disordered" evidence="1">
    <location>
        <begin position="1"/>
        <end position="83"/>
    </location>
</feature>
<dbReference type="Proteomes" id="UP000054538">
    <property type="component" value="Unassembled WGS sequence"/>
</dbReference>
<accession>A0A0D0DBA2</accession>